<dbReference type="RefSeq" id="WP_011263038.1">
    <property type="nucleotide sequence ID" value="NC_006841.2"/>
</dbReference>
<dbReference type="eggNOG" id="ENOG5033UX2">
    <property type="taxonomic scope" value="Bacteria"/>
</dbReference>
<name>Q5E188_ALIF1</name>
<evidence type="ECO:0000313" key="2">
    <source>
        <dbReference type="Proteomes" id="UP000000537"/>
    </source>
</evidence>
<dbReference type="KEGG" id="vfi:VF_A0138"/>
<dbReference type="EMBL" id="CP000021">
    <property type="protein sequence ID" value="AAW87208.1"/>
    <property type="molecule type" value="Genomic_DNA"/>
</dbReference>
<keyword evidence="2" id="KW-1185">Reference proteome</keyword>
<protein>
    <submittedName>
        <fullName evidence="1">Uncharacterized protein</fullName>
    </submittedName>
</protein>
<dbReference type="STRING" id="312309.VF_A0138"/>
<dbReference type="GeneID" id="54165463"/>
<reference evidence="1 2" key="2">
    <citation type="journal article" date="2008" name="BMC Genomics">
        <title>Comparative genomics-based investigation of resequencing targets in Vibrio fischeri: focus on point miscalls and artefactual expansions.</title>
        <authorList>
            <person name="Mandel M.J."/>
            <person name="Stabb E.V."/>
            <person name="Ruby E.G."/>
        </authorList>
    </citation>
    <scope>NUCLEOTIDE SEQUENCE [LARGE SCALE GENOMIC DNA]</scope>
    <source>
        <strain evidence="2">ATCC 700601 / ES114</strain>
    </source>
</reference>
<gene>
    <name evidence="1" type="ordered locus">VF_A0138</name>
</gene>
<dbReference type="EnsemblBacteria" id="AAW87208">
    <property type="protein sequence ID" value="AAW87208"/>
    <property type="gene ID" value="VF_A0138"/>
</dbReference>
<sequence length="179" mass="20690">MNNEYYVWCEDCQFGLLSATNEYTETIEIKRKLVHPDSKLQYKITLIGDSFLVPDVYYSPKILINQKIYHVLSSLNLPYIQLIPAKIESLHNDFYLLKVINFISLIDENKSKATIKRGNIKNIRRLSLSNELHTIALNDRLIFKIGHSPVTVVHESIVHLLSKLNLKGVTFTPITAWYS</sequence>
<organism evidence="1 2">
    <name type="scientific">Aliivibrio fischeri (strain ATCC 700601 / ES114)</name>
    <name type="common">Vibrio fischeri</name>
    <dbReference type="NCBI Taxonomy" id="312309"/>
    <lineage>
        <taxon>Bacteria</taxon>
        <taxon>Pseudomonadati</taxon>
        <taxon>Pseudomonadota</taxon>
        <taxon>Gammaproteobacteria</taxon>
        <taxon>Vibrionales</taxon>
        <taxon>Vibrionaceae</taxon>
        <taxon>Aliivibrio</taxon>
    </lineage>
</organism>
<accession>Q5E188</accession>
<dbReference type="OrthoDB" id="5880742at2"/>
<dbReference type="Proteomes" id="UP000000537">
    <property type="component" value="Chromosome II"/>
</dbReference>
<evidence type="ECO:0000313" key="1">
    <source>
        <dbReference type="EMBL" id="AAW87208.1"/>
    </source>
</evidence>
<dbReference type="AlphaFoldDB" id="Q5E188"/>
<reference evidence="1 2" key="1">
    <citation type="journal article" date="2005" name="Proc. Natl. Acad. Sci. U.S.A.">
        <title>Complete genome sequence of Vibrio fischeri: a symbiotic bacterium with pathogenic congeners.</title>
        <authorList>
            <person name="Ruby E.G."/>
            <person name="Urbanowski M."/>
            <person name="Campbell J."/>
            <person name="Dunn A."/>
            <person name="Faini M."/>
            <person name="Gunsalus R."/>
            <person name="Lostroh P."/>
            <person name="Lupp C."/>
            <person name="McCann J."/>
            <person name="Millikan D."/>
            <person name="Schaefer A."/>
            <person name="Stabb E."/>
            <person name="Stevens A."/>
            <person name="Visick K."/>
            <person name="Whistler C."/>
            <person name="Greenberg E.P."/>
        </authorList>
    </citation>
    <scope>NUCLEOTIDE SEQUENCE [LARGE SCALE GENOMIC DNA]</scope>
    <source>
        <strain evidence="2">ATCC 700601 / ES114</strain>
    </source>
</reference>
<dbReference type="HOGENOM" id="CLU_1452918_0_0_6"/>
<proteinExistence type="predicted"/>
<dbReference type="PATRIC" id="fig|312309.11.peg.2742"/>